<comment type="caution">
    <text evidence="2">The sequence shown here is derived from an EMBL/GenBank/DDBJ whole genome shotgun (WGS) entry which is preliminary data.</text>
</comment>
<dbReference type="SUPFAM" id="SSF109854">
    <property type="entry name" value="DinB/YfiT-like putative metalloenzymes"/>
    <property type="match status" value="1"/>
</dbReference>
<dbReference type="EMBL" id="BAABIW010000006">
    <property type="protein sequence ID" value="GAA5020033.1"/>
    <property type="molecule type" value="Genomic_DNA"/>
</dbReference>
<dbReference type="NCBIfam" id="TIGR03083">
    <property type="entry name" value="maleylpyruvate isomerase family mycothiol-dependent enzyme"/>
    <property type="match status" value="1"/>
</dbReference>
<reference evidence="3" key="1">
    <citation type="journal article" date="2019" name="Int. J. Syst. Evol. Microbiol.">
        <title>The Global Catalogue of Microorganisms (GCM) 10K type strain sequencing project: providing services to taxonomists for standard genome sequencing and annotation.</title>
        <authorList>
            <consortium name="The Broad Institute Genomics Platform"/>
            <consortium name="The Broad Institute Genome Sequencing Center for Infectious Disease"/>
            <person name="Wu L."/>
            <person name="Ma J."/>
        </authorList>
    </citation>
    <scope>NUCLEOTIDE SEQUENCE [LARGE SCALE GENOMIC DNA]</scope>
    <source>
        <strain evidence="3">JCM 17687</strain>
    </source>
</reference>
<keyword evidence="3" id="KW-1185">Reference proteome</keyword>
<proteinExistence type="predicted"/>
<accession>A0ABP9J446</accession>
<evidence type="ECO:0000313" key="3">
    <source>
        <dbReference type="Proteomes" id="UP001500427"/>
    </source>
</evidence>
<dbReference type="GO" id="GO:0016853">
    <property type="term" value="F:isomerase activity"/>
    <property type="evidence" value="ECO:0007669"/>
    <property type="project" value="UniProtKB-KW"/>
</dbReference>
<gene>
    <name evidence="2" type="ORF">GCM10023258_08270</name>
</gene>
<evidence type="ECO:0000259" key="1">
    <source>
        <dbReference type="Pfam" id="PF11716"/>
    </source>
</evidence>
<dbReference type="RefSeq" id="WP_345506170.1">
    <property type="nucleotide sequence ID" value="NZ_BAABIW010000006.1"/>
</dbReference>
<feature type="domain" description="Mycothiol-dependent maleylpyruvate isomerase metal-binding" evidence="1">
    <location>
        <begin position="13"/>
        <end position="92"/>
    </location>
</feature>
<evidence type="ECO:0000313" key="2">
    <source>
        <dbReference type="EMBL" id="GAA5020033.1"/>
    </source>
</evidence>
<keyword evidence="2" id="KW-0413">Isomerase</keyword>
<dbReference type="InterPro" id="IPR034660">
    <property type="entry name" value="DinB/YfiT-like"/>
</dbReference>
<dbReference type="InterPro" id="IPR017517">
    <property type="entry name" value="Maleyloyr_isom"/>
</dbReference>
<organism evidence="2 3">
    <name type="scientific">Terrabacter aeriphilus</name>
    <dbReference type="NCBI Taxonomy" id="515662"/>
    <lineage>
        <taxon>Bacteria</taxon>
        <taxon>Bacillati</taxon>
        <taxon>Actinomycetota</taxon>
        <taxon>Actinomycetes</taxon>
        <taxon>Micrococcales</taxon>
        <taxon>Intrasporangiaceae</taxon>
        <taxon>Terrabacter</taxon>
    </lineage>
</organism>
<name>A0ABP9J446_9MICO</name>
<dbReference type="Proteomes" id="UP001500427">
    <property type="component" value="Unassembled WGS sequence"/>
</dbReference>
<dbReference type="InterPro" id="IPR024344">
    <property type="entry name" value="MDMPI_metal-binding"/>
</dbReference>
<sequence length="199" mass="21822">MDSDAVWQHIDSERAWLADLLESLPAADWEHPSLCAAWSVRDVGAHLTFAQARVRDLAWPALRAGLRYDVFVRDTARRSPLGHEEIVATLRGFLGSRRRVAFISDLEPLLDILVHNQDVARPLGIDHPIPPDAAAAAADRLLTTPAPLRRWKPPSAVHLVATDTDWTFGAGREVPAPMGDHLLTLTGRLPLPRGPSSPA</sequence>
<dbReference type="Pfam" id="PF11716">
    <property type="entry name" value="MDMPI_N"/>
    <property type="match status" value="1"/>
</dbReference>
<dbReference type="Gene3D" id="1.20.120.450">
    <property type="entry name" value="dinb family like domain"/>
    <property type="match status" value="1"/>
</dbReference>
<protein>
    <submittedName>
        <fullName evidence="2">Maleylpyruvate isomerase family mycothiol-dependent enzyme</fullName>
    </submittedName>
</protein>